<evidence type="ECO:0000256" key="3">
    <source>
        <dbReference type="ARBA" id="ARBA00022692"/>
    </source>
</evidence>
<protein>
    <submittedName>
        <fullName evidence="8">PLDc_N domain-containing protein</fullName>
    </submittedName>
</protein>
<evidence type="ECO:0000256" key="5">
    <source>
        <dbReference type="ARBA" id="ARBA00023136"/>
    </source>
</evidence>
<keyword evidence="3 6" id="KW-0812">Transmembrane</keyword>
<feature type="transmembrane region" description="Helical" evidence="6">
    <location>
        <begin position="12"/>
        <end position="31"/>
    </location>
</feature>
<keyword evidence="2" id="KW-1003">Cell membrane</keyword>
<sequence>MLEQLQELLPLLIPIVLIDIGFRIFAIIDIVKQERQVKGNNKIVWILIVGLVSYFGWIIYFLIGRDD</sequence>
<dbReference type="Pfam" id="PF13396">
    <property type="entry name" value="PLDc_N"/>
    <property type="match status" value="1"/>
</dbReference>
<evidence type="ECO:0000313" key="9">
    <source>
        <dbReference type="Proteomes" id="UP000514720"/>
    </source>
</evidence>
<dbReference type="KEGG" id="xcl:G4Z02_03485"/>
<reference evidence="8 9" key="1">
    <citation type="submission" date="2020-02" db="EMBL/GenBank/DDBJ databases">
        <authorList>
            <person name="Zheng R.K."/>
            <person name="Sun C.M."/>
        </authorList>
    </citation>
    <scope>NUCLEOTIDE SEQUENCE [LARGE SCALE GENOMIC DNA]</scope>
    <source>
        <strain evidence="9">zrk13</strain>
    </source>
</reference>
<evidence type="ECO:0000259" key="7">
    <source>
        <dbReference type="Pfam" id="PF13396"/>
    </source>
</evidence>
<evidence type="ECO:0000256" key="2">
    <source>
        <dbReference type="ARBA" id="ARBA00022475"/>
    </source>
</evidence>
<accession>A0A7L7KRF0</accession>
<comment type="subcellular location">
    <subcellularLocation>
        <location evidence="1">Cell membrane</location>
        <topology evidence="1">Multi-pass membrane protein</topology>
    </subcellularLocation>
</comment>
<evidence type="ECO:0000256" key="6">
    <source>
        <dbReference type="SAM" id="Phobius"/>
    </source>
</evidence>
<dbReference type="AlphaFoldDB" id="A0A7L7KRF0"/>
<dbReference type="Proteomes" id="UP000514720">
    <property type="component" value="Chromosome"/>
</dbReference>
<keyword evidence="9" id="KW-1185">Reference proteome</keyword>
<evidence type="ECO:0000313" key="8">
    <source>
        <dbReference type="EMBL" id="QMS84852.1"/>
    </source>
</evidence>
<keyword evidence="5 6" id="KW-0472">Membrane</keyword>
<gene>
    <name evidence="8" type="ORF">G4Z02_03485</name>
</gene>
<dbReference type="RefSeq" id="WP_258878473.1">
    <property type="nucleotide sequence ID" value="NZ_CP048914.1"/>
</dbReference>
<dbReference type="EMBL" id="CP048914">
    <property type="protein sequence ID" value="QMS84852.1"/>
    <property type="molecule type" value="Genomic_DNA"/>
</dbReference>
<dbReference type="GO" id="GO:0005886">
    <property type="term" value="C:plasma membrane"/>
    <property type="evidence" value="ECO:0007669"/>
    <property type="project" value="UniProtKB-SubCell"/>
</dbReference>
<name>A0A7L7KRF0_9MOLU</name>
<feature type="domain" description="Cardiolipin synthase N-terminal" evidence="7">
    <location>
        <begin position="24"/>
        <end position="65"/>
    </location>
</feature>
<evidence type="ECO:0000256" key="4">
    <source>
        <dbReference type="ARBA" id="ARBA00022989"/>
    </source>
</evidence>
<evidence type="ECO:0000256" key="1">
    <source>
        <dbReference type="ARBA" id="ARBA00004651"/>
    </source>
</evidence>
<keyword evidence="4 6" id="KW-1133">Transmembrane helix</keyword>
<proteinExistence type="predicted"/>
<dbReference type="InterPro" id="IPR027379">
    <property type="entry name" value="CLS_N"/>
</dbReference>
<organism evidence="8 9">
    <name type="scientific">Candidatus Xianfuyuplasma coldseepsis</name>
    <dbReference type="NCBI Taxonomy" id="2782163"/>
    <lineage>
        <taxon>Bacteria</taxon>
        <taxon>Bacillati</taxon>
        <taxon>Mycoplasmatota</taxon>
        <taxon>Mollicutes</taxon>
        <taxon>Candidatus Izemoplasmatales</taxon>
        <taxon>Candidatus Izemoplasmataceae</taxon>
        <taxon>Candidatus Xianfuyuplasma</taxon>
    </lineage>
</organism>
<feature type="transmembrane region" description="Helical" evidence="6">
    <location>
        <begin position="43"/>
        <end position="63"/>
    </location>
</feature>